<dbReference type="Proteomes" id="UP001610446">
    <property type="component" value="Unassembled WGS sequence"/>
</dbReference>
<organism evidence="1 2">
    <name type="scientific">Aspergillus pseudoustus</name>
    <dbReference type="NCBI Taxonomy" id="1810923"/>
    <lineage>
        <taxon>Eukaryota</taxon>
        <taxon>Fungi</taxon>
        <taxon>Dikarya</taxon>
        <taxon>Ascomycota</taxon>
        <taxon>Pezizomycotina</taxon>
        <taxon>Eurotiomycetes</taxon>
        <taxon>Eurotiomycetidae</taxon>
        <taxon>Eurotiales</taxon>
        <taxon>Aspergillaceae</taxon>
        <taxon>Aspergillus</taxon>
        <taxon>Aspergillus subgen. Nidulantes</taxon>
    </lineage>
</organism>
<reference evidence="1 2" key="1">
    <citation type="submission" date="2024-07" db="EMBL/GenBank/DDBJ databases">
        <title>Section-level genome sequencing and comparative genomics of Aspergillus sections Usti and Cavernicolus.</title>
        <authorList>
            <consortium name="Lawrence Berkeley National Laboratory"/>
            <person name="Nybo J.L."/>
            <person name="Vesth T.C."/>
            <person name="Theobald S."/>
            <person name="Frisvad J.C."/>
            <person name="Larsen T.O."/>
            <person name="Kjaerboelling I."/>
            <person name="Rothschild-Mancinelli K."/>
            <person name="Lyhne E.K."/>
            <person name="Kogle M.E."/>
            <person name="Barry K."/>
            <person name="Clum A."/>
            <person name="Na H."/>
            <person name="Ledsgaard L."/>
            <person name="Lin J."/>
            <person name="Lipzen A."/>
            <person name="Kuo A."/>
            <person name="Riley R."/>
            <person name="Mondo S."/>
            <person name="Labutti K."/>
            <person name="Haridas S."/>
            <person name="Pangalinan J."/>
            <person name="Salamov A.A."/>
            <person name="Simmons B.A."/>
            <person name="Magnuson J.K."/>
            <person name="Chen J."/>
            <person name="Drula E."/>
            <person name="Henrissat B."/>
            <person name="Wiebenga A."/>
            <person name="Lubbers R.J."/>
            <person name="Gomes A.C."/>
            <person name="Makela M.R."/>
            <person name="Stajich J."/>
            <person name="Grigoriev I.V."/>
            <person name="Mortensen U.H."/>
            <person name="De Vries R.P."/>
            <person name="Baker S.E."/>
            <person name="Andersen M.R."/>
        </authorList>
    </citation>
    <scope>NUCLEOTIDE SEQUENCE [LARGE SCALE GENOMIC DNA]</scope>
    <source>
        <strain evidence="1 2">CBS 123904</strain>
    </source>
</reference>
<protein>
    <submittedName>
        <fullName evidence="1">Uncharacterized protein</fullName>
    </submittedName>
</protein>
<evidence type="ECO:0000313" key="1">
    <source>
        <dbReference type="EMBL" id="KAL2850336.1"/>
    </source>
</evidence>
<dbReference type="EMBL" id="JBFXLU010000037">
    <property type="protein sequence ID" value="KAL2850336.1"/>
    <property type="molecule type" value="Genomic_DNA"/>
</dbReference>
<evidence type="ECO:0000313" key="2">
    <source>
        <dbReference type="Proteomes" id="UP001610446"/>
    </source>
</evidence>
<comment type="caution">
    <text evidence="1">The sequence shown here is derived from an EMBL/GenBank/DDBJ whole genome shotgun (WGS) entry which is preliminary data.</text>
</comment>
<name>A0ABR4KDI9_9EURO</name>
<keyword evidence="2" id="KW-1185">Reference proteome</keyword>
<proteinExistence type="predicted"/>
<gene>
    <name evidence="1" type="ORF">BJY01DRAFT_210057</name>
</gene>
<sequence length="317" mass="35785">MEEAELRYYFPDCKWASCRTSVYSLVECNRDAAHALYAAGFKDVDEADALGHSPISVLEIPDPEKIYHGTYTVGTISDCLGSYLNLCAWYKKKGARLDRPFGLAQETALHHIAGRIGKGSADILDRWYRKVGNDDQETIVRRFSSDWISIVRPLKPCILRCILKTKVHRDLYACACTVGGCLPMNVLINETIKGHRSPKAVSSLACMFLKTLWLPDTAEHDQWLAPIFLRACTFACLGMPHTCQSATRHTFKRLPGEYHEHHSDPRMGALVSQFKTQYRDLGLPLCLFLTECWPMAMEKAEIEWLDDSLAKIGIVAK</sequence>
<accession>A0ABR4KDI9</accession>